<evidence type="ECO:0000313" key="10">
    <source>
        <dbReference type="Proteomes" id="UP000199229"/>
    </source>
</evidence>
<dbReference type="STRING" id="582675.SAMN05192565_1317"/>
<dbReference type="Gene3D" id="1.20.81.30">
    <property type="entry name" value="Type II secretion system (T2SS), domain F"/>
    <property type="match status" value="2"/>
</dbReference>
<keyword evidence="10" id="KW-1185">Reference proteome</keyword>
<name>A0A1I2X3Q6_9HYPH</name>
<evidence type="ECO:0000256" key="7">
    <source>
        <dbReference type="SAM" id="Phobius"/>
    </source>
</evidence>
<keyword evidence="6 7" id="KW-0472">Membrane</keyword>
<keyword evidence="5 7" id="KW-1133">Transmembrane helix</keyword>
<evidence type="ECO:0000256" key="1">
    <source>
        <dbReference type="ARBA" id="ARBA00004651"/>
    </source>
</evidence>
<keyword evidence="4 7" id="KW-0812">Transmembrane</keyword>
<comment type="subcellular location">
    <subcellularLocation>
        <location evidence="1">Cell membrane</location>
        <topology evidence="1">Multi-pass membrane protein</topology>
    </subcellularLocation>
</comment>
<gene>
    <name evidence="9" type="ORF">SAMN05192565_1317</name>
</gene>
<dbReference type="AlphaFoldDB" id="A0A1I2X3Q6"/>
<feature type="transmembrane region" description="Helical" evidence="7">
    <location>
        <begin position="223"/>
        <end position="243"/>
    </location>
</feature>
<keyword evidence="3" id="KW-1003">Cell membrane</keyword>
<feature type="transmembrane region" description="Helical" evidence="7">
    <location>
        <begin position="169"/>
        <end position="196"/>
    </location>
</feature>
<sequence>MPAFAYKAYDPDGRLRSGRIEARGRERAVADLRADGLRVFAIAPAAAGGLPFWKRDLFGRDRIADPARIGFLKEFGTLLGAGLTVDQCLRLVQRQASAAMRPVLTDLLERVVAGASLSKAMAAHPQAFPCDMVDAVRAGEATGTLVDVVASLTASLERRDAVRRHLSSAMVYPSLLLLMAIGTLAMVIGVLVPALAPMFEGAGREPPFAIRAAQALGDALAAWWLQILVGLALVATLVARAWSKPGFAAARSRLALRVPMVREIVVGAEFGRLCRVLGTLLNASVPIPEAVAATRPLARNLLFREALAQASRRLTEGASLASGLTALKAYAPSTLNLIASGEQVNRLGPVLIHAAEMHETQTRERIDRLLALLTPLVTVTLGGLIGGLIMSVMGAILSVGEMAR</sequence>
<dbReference type="PRINTS" id="PR00812">
    <property type="entry name" value="BCTERIALGSPF"/>
</dbReference>
<organism evidence="9 10">
    <name type="scientific">Methylobacterium gossipiicola</name>
    <dbReference type="NCBI Taxonomy" id="582675"/>
    <lineage>
        <taxon>Bacteria</taxon>
        <taxon>Pseudomonadati</taxon>
        <taxon>Pseudomonadota</taxon>
        <taxon>Alphaproteobacteria</taxon>
        <taxon>Hyphomicrobiales</taxon>
        <taxon>Methylobacteriaceae</taxon>
        <taxon>Methylobacterium</taxon>
    </lineage>
</organism>
<evidence type="ECO:0000256" key="6">
    <source>
        <dbReference type="ARBA" id="ARBA00023136"/>
    </source>
</evidence>
<dbReference type="EMBL" id="FOPM01000031">
    <property type="protein sequence ID" value="SFH07569.1"/>
    <property type="molecule type" value="Genomic_DNA"/>
</dbReference>
<protein>
    <submittedName>
        <fullName evidence="9">General secretion pathway protein F</fullName>
    </submittedName>
</protein>
<dbReference type="PANTHER" id="PTHR30012">
    <property type="entry name" value="GENERAL SECRETION PATHWAY PROTEIN"/>
    <property type="match status" value="1"/>
</dbReference>
<proteinExistence type="inferred from homology"/>
<dbReference type="OrthoDB" id="9805682at2"/>
<feature type="domain" description="Type II secretion system protein GspF" evidence="8">
    <location>
        <begin position="71"/>
        <end position="193"/>
    </location>
</feature>
<evidence type="ECO:0000256" key="2">
    <source>
        <dbReference type="ARBA" id="ARBA00005745"/>
    </source>
</evidence>
<accession>A0A1I2X3Q6</accession>
<dbReference type="InterPro" id="IPR018076">
    <property type="entry name" value="T2SS_GspF_dom"/>
</dbReference>
<reference evidence="10" key="1">
    <citation type="submission" date="2016-10" db="EMBL/GenBank/DDBJ databases">
        <authorList>
            <person name="Varghese N."/>
            <person name="Submissions S."/>
        </authorList>
    </citation>
    <scope>NUCLEOTIDE SEQUENCE [LARGE SCALE GENOMIC DNA]</scope>
    <source>
        <strain evidence="10">Gh-105</strain>
    </source>
</reference>
<dbReference type="PANTHER" id="PTHR30012:SF0">
    <property type="entry name" value="TYPE II SECRETION SYSTEM PROTEIN F-RELATED"/>
    <property type="match status" value="1"/>
</dbReference>
<comment type="similarity">
    <text evidence="2">Belongs to the GSP F family.</text>
</comment>
<dbReference type="InterPro" id="IPR003004">
    <property type="entry name" value="GspF/PilC"/>
</dbReference>
<evidence type="ECO:0000256" key="3">
    <source>
        <dbReference type="ARBA" id="ARBA00022475"/>
    </source>
</evidence>
<dbReference type="RefSeq" id="WP_091974927.1">
    <property type="nucleotide sequence ID" value="NZ_FOPM01000031.1"/>
</dbReference>
<evidence type="ECO:0000259" key="8">
    <source>
        <dbReference type="Pfam" id="PF00482"/>
    </source>
</evidence>
<feature type="transmembrane region" description="Helical" evidence="7">
    <location>
        <begin position="369"/>
        <end position="397"/>
    </location>
</feature>
<feature type="domain" description="Type II secretion system protein GspF" evidence="8">
    <location>
        <begin position="274"/>
        <end position="393"/>
    </location>
</feature>
<dbReference type="GO" id="GO:0015628">
    <property type="term" value="P:protein secretion by the type II secretion system"/>
    <property type="evidence" value="ECO:0007669"/>
    <property type="project" value="TreeGrafter"/>
</dbReference>
<dbReference type="GO" id="GO:0005886">
    <property type="term" value="C:plasma membrane"/>
    <property type="evidence" value="ECO:0007669"/>
    <property type="project" value="UniProtKB-SubCell"/>
</dbReference>
<dbReference type="Proteomes" id="UP000199229">
    <property type="component" value="Unassembled WGS sequence"/>
</dbReference>
<evidence type="ECO:0000256" key="4">
    <source>
        <dbReference type="ARBA" id="ARBA00022692"/>
    </source>
</evidence>
<evidence type="ECO:0000256" key="5">
    <source>
        <dbReference type="ARBA" id="ARBA00022989"/>
    </source>
</evidence>
<dbReference type="Pfam" id="PF00482">
    <property type="entry name" value="T2SSF"/>
    <property type="match status" value="2"/>
</dbReference>
<dbReference type="InterPro" id="IPR042094">
    <property type="entry name" value="T2SS_GspF_sf"/>
</dbReference>
<evidence type="ECO:0000313" key="9">
    <source>
        <dbReference type="EMBL" id="SFH07569.1"/>
    </source>
</evidence>